<protein>
    <submittedName>
        <fullName evidence="2">Uncharacterized protein</fullName>
    </submittedName>
</protein>
<proteinExistence type="predicted"/>
<reference evidence="2 3" key="3">
    <citation type="journal article" date="1998" name="Microbiology">
        <title>Site-specific integration of bacteriophage VWB genome into Streptomyces venezuelae and construction of a VWB-based integrative vector.</title>
        <authorList>
            <person name="Van Mellaert L."/>
            <person name="Mei L."/>
            <person name="Lammertyn E."/>
            <person name="Schacht S."/>
            <person name="Anne J."/>
        </authorList>
    </citation>
    <scope>NUCLEOTIDE SEQUENCE [LARGE SCALE GENOMIC DNA]</scope>
</reference>
<keyword evidence="3" id="KW-1185">Reference proteome</keyword>
<dbReference type="RefSeq" id="NP_958249.1">
    <property type="nucleotide sequence ID" value="NC_005345.2"/>
</dbReference>
<feature type="region of interest" description="Disordered" evidence="1">
    <location>
        <begin position="29"/>
        <end position="50"/>
    </location>
</feature>
<sequence>MQRDALRRGVPADAPSTGQYVISLIDPDAEKDTREALPRMTGESTQARRSAERLAEFFGGARVGRRGGAE</sequence>
<reference evidence="2 3" key="1">
    <citation type="journal article" date="1990" name="J. Gen. Microbiol.">
        <title>Further biological and molecular characterization of actinophage VWB.</title>
        <authorList>
            <person name="Anne J."/>
            <person name="Van Mellaert L."/>
            <person name="Decock B."/>
            <person name="Van Damme J."/>
            <person name="Van Aerschot A."/>
            <person name="Herdewijn P."/>
            <person name="Eyssen H."/>
        </authorList>
    </citation>
    <scope>NUCLEOTIDE SEQUENCE [LARGE SCALE GENOMIC DNA]</scope>
</reference>
<dbReference type="KEGG" id="vg:2732831"/>
<evidence type="ECO:0000313" key="3">
    <source>
        <dbReference type="Proteomes" id="UP000001708"/>
    </source>
</evidence>
<dbReference type="GeneID" id="2732831"/>
<evidence type="ECO:0000256" key="1">
    <source>
        <dbReference type="SAM" id="MobiDB-lite"/>
    </source>
</evidence>
<accession>Q6VY82</accession>
<dbReference type="EMBL" id="AY320035">
    <property type="protein sequence ID" value="AAR29697.1"/>
    <property type="molecule type" value="Genomic_DNA"/>
</dbReference>
<dbReference type="Proteomes" id="UP000001708">
    <property type="component" value="Segment"/>
</dbReference>
<evidence type="ECO:0000313" key="2">
    <source>
        <dbReference type="EMBL" id="AAR29697.1"/>
    </source>
</evidence>
<organism evidence="2 3">
    <name type="scientific">Streptomyces phage VWB</name>
    <dbReference type="NCBI Taxonomy" id="10702"/>
    <lineage>
        <taxon>Viruses</taxon>
        <taxon>Duplodnaviria</taxon>
        <taxon>Heunggongvirae</taxon>
        <taxon>Uroviricota</taxon>
        <taxon>Caudoviricetes</taxon>
        <taxon>Veewebvirus</taxon>
        <taxon>Veewebvirus vwb</taxon>
    </lineage>
</organism>
<reference evidence="2 3" key="2">
    <citation type="journal article" date="1995" name="Arch. Virol.">
        <title>Analysis of the open reading frames of the main capsid proteins of actinophage VWB.</title>
        <authorList>
            <person name="Anne J."/>
            <person name="Fiten P."/>
            <person name="Van Mellaert L."/>
            <person name="Joris B."/>
            <person name="Opdenakker G."/>
            <person name="Eyssen H."/>
        </authorList>
    </citation>
    <scope>NUCLEOTIDE SEQUENCE [LARGE SCALE GENOMIC DNA]</scope>
</reference>
<name>Q6VY82_9CAUD</name>
<reference evidence="2 3" key="4">
    <citation type="journal article" date="2005" name="Virology">
        <title>Complete genomic nucleotide sequence and analysis of the temperate bacteriophage VWB.</title>
        <authorList>
            <person name="Van Dessel W."/>
            <person name="Van Mellaert L."/>
            <person name="Liesegang H."/>
            <person name="Raasch C."/>
            <person name="De Keersmaeker S."/>
            <person name="Geukens N."/>
            <person name="Lammertyn E."/>
            <person name="Streit W."/>
            <person name="Anne J."/>
        </authorList>
    </citation>
    <scope>NUCLEOTIDE SEQUENCE [LARGE SCALE GENOMIC DNA]</scope>
</reference>